<evidence type="ECO:0000313" key="2">
    <source>
        <dbReference type="EMBL" id="BCB91978.1"/>
    </source>
</evidence>
<dbReference type="GO" id="GO:0031177">
    <property type="term" value="F:phosphopantetheine binding"/>
    <property type="evidence" value="ECO:0007669"/>
    <property type="project" value="TreeGrafter"/>
</dbReference>
<gene>
    <name evidence="2" type="ORF">Psuf_092910</name>
</gene>
<sequence>MTGHVRALSTGQRAMWALHRIAPESATSNVVTAAIAAPPLDTGILRAAYGAVQRRHDLLRSTFHAADPGPVRRVAPSGPGAVEIRDLGAVDDTRLHALIREVGSAPLRLAEDGPARVVLLRRPHDCALVVVVHHIATDGLSQWVLWRDLSEAYQTIHSGGTVDWPPLPAFDDFVARERALLDGPRGAELRAHWERTAAGATAATLPTDRPRPARRSYRGAAVSRPVPDRLAERVRARAAAAGVTPFSVLLGVYEGLLYRYTGQAEFTVGCPVSLRRGRALREAVGLLVNMVVLRSSFTPATTFAEAFAAAQRQVTGGLANAAYPFALVQPPGPDREPLVRATFTMLARQPGDTLSDGDHGFAGHHMRRLAMPWDEGQFDIAATVREGLDRSLSVEFSYDTDLFDEATVSRLLGHFLGLLGAACAAPDRPVSRASMVDEAERRALLALGSAV</sequence>
<dbReference type="EMBL" id="AP022871">
    <property type="protein sequence ID" value="BCB91978.1"/>
    <property type="molecule type" value="Genomic_DNA"/>
</dbReference>
<feature type="domain" description="Condensation" evidence="1">
    <location>
        <begin position="7"/>
        <end position="445"/>
    </location>
</feature>
<dbReference type="InterPro" id="IPR001242">
    <property type="entry name" value="Condensation_dom"/>
</dbReference>
<evidence type="ECO:0000313" key="3">
    <source>
        <dbReference type="Proteomes" id="UP000503011"/>
    </source>
</evidence>
<keyword evidence="3" id="KW-1185">Reference proteome</keyword>
<accession>A0A6F8Z1C4</accession>
<dbReference type="AlphaFoldDB" id="A0A6F8Z1C4"/>
<reference evidence="2 3" key="2">
    <citation type="submission" date="2020-03" db="EMBL/GenBank/DDBJ databases">
        <authorList>
            <person name="Ichikawa N."/>
            <person name="Kimura A."/>
            <person name="Kitahashi Y."/>
            <person name="Uohara A."/>
        </authorList>
    </citation>
    <scope>NUCLEOTIDE SEQUENCE [LARGE SCALE GENOMIC DNA]</scope>
    <source>
        <strain evidence="2 3">NBRC 105367</strain>
    </source>
</reference>
<dbReference type="Proteomes" id="UP000503011">
    <property type="component" value="Chromosome"/>
</dbReference>
<dbReference type="PANTHER" id="PTHR45527">
    <property type="entry name" value="NONRIBOSOMAL PEPTIDE SYNTHETASE"/>
    <property type="match status" value="1"/>
</dbReference>
<proteinExistence type="predicted"/>
<dbReference type="GO" id="GO:0008610">
    <property type="term" value="P:lipid biosynthetic process"/>
    <property type="evidence" value="ECO:0007669"/>
    <property type="project" value="UniProtKB-ARBA"/>
</dbReference>
<dbReference type="GO" id="GO:0043041">
    <property type="term" value="P:amino acid activation for nonribosomal peptide biosynthetic process"/>
    <property type="evidence" value="ECO:0007669"/>
    <property type="project" value="TreeGrafter"/>
</dbReference>
<dbReference type="GO" id="GO:0009239">
    <property type="term" value="P:enterobactin biosynthetic process"/>
    <property type="evidence" value="ECO:0007669"/>
    <property type="project" value="TreeGrafter"/>
</dbReference>
<dbReference type="RefSeq" id="WP_173165652.1">
    <property type="nucleotide sequence ID" value="NZ_AP022871.1"/>
</dbReference>
<organism evidence="2 3">
    <name type="scientific">Phytohabitans suffuscus</name>
    <dbReference type="NCBI Taxonomy" id="624315"/>
    <lineage>
        <taxon>Bacteria</taxon>
        <taxon>Bacillati</taxon>
        <taxon>Actinomycetota</taxon>
        <taxon>Actinomycetes</taxon>
        <taxon>Micromonosporales</taxon>
        <taxon>Micromonosporaceae</taxon>
    </lineage>
</organism>
<evidence type="ECO:0000259" key="1">
    <source>
        <dbReference type="Pfam" id="PF00668"/>
    </source>
</evidence>
<dbReference type="SUPFAM" id="SSF52777">
    <property type="entry name" value="CoA-dependent acyltransferases"/>
    <property type="match status" value="2"/>
</dbReference>
<dbReference type="Gene3D" id="3.30.559.30">
    <property type="entry name" value="Nonribosomal peptide synthetase, condensation domain"/>
    <property type="match status" value="1"/>
</dbReference>
<protein>
    <recommendedName>
        <fullName evidence="1">Condensation domain-containing protein</fullName>
    </recommendedName>
</protein>
<dbReference type="GO" id="GO:0047527">
    <property type="term" value="F:2,3-dihydroxybenzoate-serine ligase activity"/>
    <property type="evidence" value="ECO:0007669"/>
    <property type="project" value="TreeGrafter"/>
</dbReference>
<dbReference type="Gene3D" id="3.30.559.10">
    <property type="entry name" value="Chloramphenicol acetyltransferase-like domain"/>
    <property type="match status" value="1"/>
</dbReference>
<dbReference type="PANTHER" id="PTHR45527:SF1">
    <property type="entry name" value="FATTY ACID SYNTHASE"/>
    <property type="match status" value="1"/>
</dbReference>
<reference evidence="2 3" key="1">
    <citation type="submission" date="2020-03" db="EMBL/GenBank/DDBJ databases">
        <title>Whole genome shotgun sequence of Phytohabitans suffuscus NBRC 105367.</title>
        <authorList>
            <person name="Komaki H."/>
            <person name="Tamura T."/>
        </authorList>
    </citation>
    <scope>NUCLEOTIDE SEQUENCE [LARGE SCALE GENOMIC DNA]</scope>
    <source>
        <strain evidence="2 3">NBRC 105367</strain>
    </source>
</reference>
<dbReference type="KEGG" id="psuu:Psuf_092910"/>
<dbReference type="InterPro" id="IPR023213">
    <property type="entry name" value="CAT-like_dom_sf"/>
</dbReference>
<dbReference type="GO" id="GO:0005829">
    <property type="term" value="C:cytosol"/>
    <property type="evidence" value="ECO:0007669"/>
    <property type="project" value="TreeGrafter"/>
</dbReference>
<dbReference type="GO" id="GO:0009366">
    <property type="term" value="C:enterobactin synthetase complex"/>
    <property type="evidence" value="ECO:0007669"/>
    <property type="project" value="TreeGrafter"/>
</dbReference>
<dbReference type="Pfam" id="PF00668">
    <property type="entry name" value="Condensation"/>
    <property type="match status" value="1"/>
</dbReference>
<name>A0A6F8Z1C4_9ACTN</name>